<proteinExistence type="predicted"/>
<sequence>MKASLKDSLELLDKLPDRLFHRVMRHGTMSVEIYKPNEKDLQTAHRQDEIYIVISGSGNFINDGKLTSFLPGDVLFVPAGIDHRFVDFSSDFATWVIFYGPIDGEQV</sequence>
<name>A0A7K1Y755_9SPHI</name>
<gene>
    <name evidence="2" type="ORF">GS399_04600</name>
</gene>
<evidence type="ECO:0000259" key="1">
    <source>
        <dbReference type="Pfam" id="PF07883"/>
    </source>
</evidence>
<dbReference type="SUPFAM" id="SSF51182">
    <property type="entry name" value="RmlC-like cupins"/>
    <property type="match status" value="1"/>
</dbReference>
<comment type="caution">
    <text evidence="2">The sequence shown here is derived from an EMBL/GenBank/DDBJ whole genome shotgun (WGS) entry which is preliminary data.</text>
</comment>
<protein>
    <submittedName>
        <fullName evidence="2">Cupin domain-containing protein</fullName>
    </submittedName>
</protein>
<dbReference type="InterPro" id="IPR011051">
    <property type="entry name" value="RmlC_Cupin_sf"/>
</dbReference>
<accession>A0A7K1Y755</accession>
<dbReference type="Pfam" id="PF07883">
    <property type="entry name" value="Cupin_2"/>
    <property type="match status" value="1"/>
</dbReference>
<evidence type="ECO:0000313" key="3">
    <source>
        <dbReference type="Proteomes" id="UP000466586"/>
    </source>
</evidence>
<dbReference type="RefSeq" id="WP_160843422.1">
    <property type="nucleotide sequence ID" value="NZ_WVHT01000002.1"/>
</dbReference>
<feature type="domain" description="Cupin type-2" evidence="1">
    <location>
        <begin position="31"/>
        <end position="86"/>
    </location>
</feature>
<dbReference type="InterPro" id="IPR013096">
    <property type="entry name" value="Cupin_2"/>
</dbReference>
<keyword evidence="3" id="KW-1185">Reference proteome</keyword>
<evidence type="ECO:0000313" key="2">
    <source>
        <dbReference type="EMBL" id="MXV50241.1"/>
    </source>
</evidence>
<dbReference type="Proteomes" id="UP000466586">
    <property type="component" value="Unassembled WGS sequence"/>
</dbReference>
<dbReference type="Gene3D" id="2.60.120.10">
    <property type="entry name" value="Jelly Rolls"/>
    <property type="match status" value="1"/>
</dbReference>
<dbReference type="InterPro" id="IPR014710">
    <property type="entry name" value="RmlC-like_jellyroll"/>
</dbReference>
<reference evidence="2 3" key="1">
    <citation type="submission" date="2019-11" db="EMBL/GenBank/DDBJ databases">
        <title>Pedobacter sp. HMF7647 Genome sequencing and assembly.</title>
        <authorList>
            <person name="Kang H."/>
            <person name="Kim H."/>
            <person name="Joh K."/>
        </authorList>
    </citation>
    <scope>NUCLEOTIDE SEQUENCE [LARGE SCALE GENOMIC DNA]</scope>
    <source>
        <strain evidence="2 3">HMF7647</strain>
    </source>
</reference>
<dbReference type="EMBL" id="WVHT01000002">
    <property type="protein sequence ID" value="MXV50241.1"/>
    <property type="molecule type" value="Genomic_DNA"/>
</dbReference>
<organism evidence="2 3">
    <name type="scientific">Hufsiella arboris</name>
    <dbReference type="NCBI Taxonomy" id="2695275"/>
    <lineage>
        <taxon>Bacteria</taxon>
        <taxon>Pseudomonadati</taxon>
        <taxon>Bacteroidota</taxon>
        <taxon>Sphingobacteriia</taxon>
        <taxon>Sphingobacteriales</taxon>
        <taxon>Sphingobacteriaceae</taxon>
        <taxon>Hufsiella</taxon>
    </lineage>
</organism>
<dbReference type="AlphaFoldDB" id="A0A7K1Y755"/>